<evidence type="ECO:0000313" key="1">
    <source>
        <dbReference type="EMBL" id="OCT85813.1"/>
    </source>
</evidence>
<dbReference type="AlphaFoldDB" id="A0A974D620"/>
<dbReference type="Proteomes" id="UP000694892">
    <property type="component" value="Chromosome 4L"/>
</dbReference>
<dbReference type="EMBL" id="CM004472">
    <property type="protein sequence ID" value="OCT85813.1"/>
    <property type="molecule type" value="Genomic_DNA"/>
</dbReference>
<name>A0A974D620_XENLA</name>
<accession>A0A974D620</accession>
<proteinExistence type="predicted"/>
<protein>
    <submittedName>
        <fullName evidence="1">Uncharacterized protein</fullName>
    </submittedName>
</protein>
<organism evidence="1 2">
    <name type="scientific">Xenopus laevis</name>
    <name type="common">African clawed frog</name>
    <dbReference type="NCBI Taxonomy" id="8355"/>
    <lineage>
        <taxon>Eukaryota</taxon>
        <taxon>Metazoa</taxon>
        <taxon>Chordata</taxon>
        <taxon>Craniata</taxon>
        <taxon>Vertebrata</taxon>
        <taxon>Euteleostomi</taxon>
        <taxon>Amphibia</taxon>
        <taxon>Batrachia</taxon>
        <taxon>Anura</taxon>
        <taxon>Pipoidea</taxon>
        <taxon>Pipidae</taxon>
        <taxon>Xenopodinae</taxon>
        <taxon>Xenopus</taxon>
        <taxon>Xenopus</taxon>
    </lineage>
</organism>
<sequence>MFFGLENCCSRICHSCHYPCFCIRNQVDLNTIVSNLRQSARHNAPLKCATTLEFCTCRKKKREIFFNTEFYTLGTLSHIVTTHIFLCYKNVLDEYNAAVTVPVSQVERQAPTDLLAGMPTAASLGFGTHVCVRPSC</sequence>
<evidence type="ECO:0000313" key="2">
    <source>
        <dbReference type="Proteomes" id="UP000694892"/>
    </source>
</evidence>
<reference evidence="2" key="1">
    <citation type="journal article" date="2016" name="Nature">
        <title>Genome evolution in the allotetraploid frog Xenopus laevis.</title>
        <authorList>
            <person name="Session A.M."/>
            <person name="Uno Y."/>
            <person name="Kwon T."/>
            <person name="Chapman J.A."/>
            <person name="Toyoda A."/>
            <person name="Takahashi S."/>
            <person name="Fukui A."/>
            <person name="Hikosaka A."/>
            <person name="Suzuki A."/>
            <person name="Kondo M."/>
            <person name="van Heeringen S.J."/>
            <person name="Quigley I."/>
            <person name="Heinz S."/>
            <person name="Ogino H."/>
            <person name="Ochi H."/>
            <person name="Hellsten U."/>
            <person name="Lyons J.B."/>
            <person name="Simakov O."/>
            <person name="Putnam N."/>
            <person name="Stites J."/>
            <person name="Kuroki Y."/>
            <person name="Tanaka T."/>
            <person name="Michiue T."/>
            <person name="Watanabe M."/>
            <person name="Bogdanovic O."/>
            <person name="Lister R."/>
            <person name="Georgiou G."/>
            <person name="Paranjpe S.S."/>
            <person name="van Kruijsbergen I."/>
            <person name="Shu S."/>
            <person name="Carlson J."/>
            <person name="Kinoshita T."/>
            <person name="Ohta Y."/>
            <person name="Mawaribuchi S."/>
            <person name="Jenkins J."/>
            <person name="Grimwood J."/>
            <person name="Schmutz J."/>
            <person name="Mitros T."/>
            <person name="Mozaffari S.V."/>
            <person name="Suzuki Y."/>
            <person name="Haramoto Y."/>
            <person name="Yamamoto T.S."/>
            <person name="Takagi C."/>
            <person name="Heald R."/>
            <person name="Miller K."/>
            <person name="Haudenschild C."/>
            <person name="Kitzman J."/>
            <person name="Nakayama T."/>
            <person name="Izutsu Y."/>
            <person name="Robert J."/>
            <person name="Fortriede J."/>
            <person name="Burns K."/>
            <person name="Lotay V."/>
            <person name="Karimi K."/>
            <person name="Yasuoka Y."/>
            <person name="Dichmann D.S."/>
            <person name="Flajnik M.F."/>
            <person name="Houston D.W."/>
            <person name="Shendure J."/>
            <person name="DuPasquier L."/>
            <person name="Vize P.D."/>
            <person name="Zorn A.M."/>
            <person name="Ito M."/>
            <person name="Marcotte E.M."/>
            <person name="Wallingford J.B."/>
            <person name="Ito Y."/>
            <person name="Asashima M."/>
            <person name="Ueno N."/>
            <person name="Matsuda Y."/>
            <person name="Veenstra G.J."/>
            <person name="Fujiyama A."/>
            <person name="Harland R.M."/>
            <person name="Taira M."/>
            <person name="Rokhsar D.S."/>
        </authorList>
    </citation>
    <scope>NUCLEOTIDE SEQUENCE [LARGE SCALE GENOMIC DNA]</scope>
    <source>
        <strain evidence="2">J</strain>
    </source>
</reference>
<gene>
    <name evidence="1" type="ORF">XELAEV_18023982mg</name>
</gene>